<evidence type="ECO:0000313" key="10">
    <source>
        <dbReference type="Proteomes" id="UP000799640"/>
    </source>
</evidence>
<feature type="transmembrane region" description="Helical" evidence="7">
    <location>
        <begin position="183"/>
        <end position="202"/>
    </location>
</feature>
<keyword evidence="4" id="KW-0249">Electron transport</keyword>
<dbReference type="PANTHER" id="PTHR47797:SF1">
    <property type="entry name" value="CYTOCHROME B561 DOMAIN-CONTAINING PROTEIN-RELATED"/>
    <property type="match status" value="1"/>
</dbReference>
<dbReference type="EMBL" id="ML996699">
    <property type="protein sequence ID" value="KAF2398912.1"/>
    <property type="molecule type" value="Genomic_DNA"/>
</dbReference>
<feature type="transmembrane region" description="Helical" evidence="7">
    <location>
        <begin position="117"/>
        <end position="140"/>
    </location>
</feature>
<evidence type="ECO:0000256" key="1">
    <source>
        <dbReference type="ARBA" id="ARBA00004370"/>
    </source>
</evidence>
<feature type="transmembrane region" description="Helical" evidence="7">
    <location>
        <begin position="152"/>
        <end position="171"/>
    </location>
</feature>
<dbReference type="SMART" id="SM00665">
    <property type="entry name" value="B561"/>
    <property type="match status" value="1"/>
</dbReference>
<dbReference type="GO" id="GO:0016020">
    <property type="term" value="C:membrane"/>
    <property type="evidence" value="ECO:0007669"/>
    <property type="project" value="UniProtKB-SubCell"/>
</dbReference>
<keyword evidence="6 7" id="KW-0472">Membrane</keyword>
<feature type="domain" description="Cytochrome b561" evidence="8">
    <location>
        <begin position="1"/>
        <end position="205"/>
    </location>
</feature>
<evidence type="ECO:0000256" key="6">
    <source>
        <dbReference type="ARBA" id="ARBA00023136"/>
    </source>
</evidence>
<sequence>QYAPGGSFAQNGGGCFLGPGGFCTYWDWVTTNRFRMAHGVLMGLAFVVFFPFGAILVRILPGPLAAFAHAGVQLFGFLFVIVGTGLGVWLSRNIFWPGFDSVGQYTNHALLQKYHPIIGLVVFGLLCFQPFLGILHHILYRRHGRRSAGSHLHIWLGRIVVTIGIINGGLGLRLAGNTYGGQIAYGVVAGVIWLVWMIAAVFGESKRAREAR</sequence>
<proteinExistence type="predicted"/>
<feature type="transmembrane region" description="Helical" evidence="7">
    <location>
        <begin position="36"/>
        <end position="57"/>
    </location>
</feature>
<organism evidence="9 10">
    <name type="scientific">Trichodelitschia bisporula</name>
    <dbReference type="NCBI Taxonomy" id="703511"/>
    <lineage>
        <taxon>Eukaryota</taxon>
        <taxon>Fungi</taxon>
        <taxon>Dikarya</taxon>
        <taxon>Ascomycota</taxon>
        <taxon>Pezizomycotina</taxon>
        <taxon>Dothideomycetes</taxon>
        <taxon>Dothideomycetes incertae sedis</taxon>
        <taxon>Phaeotrichales</taxon>
        <taxon>Phaeotrichaceae</taxon>
        <taxon>Trichodelitschia</taxon>
    </lineage>
</organism>
<dbReference type="AlphaFoldDB" id="A0A6G1HSD5"/>
<feature type="non-terminal residue" evidence="9">
    <location>
        <position position="212"/>
    </location>
</feature>
<keyword evidence="2" id="KW-0813">Transport</keyword>
<comment type="subcellular location">
    <subcellularLocation>
        <location evidence="1">Membrane</location>
    </subcellularLocation>
</comment>
<accession>A0A6G1HSD5</accession>
<evidence type="ECO:0000256" key="7">
    <source>
        <dbReference type="SAM" id="Phobius"/>
    </source>
</evidence>
<evidence type="ECO:0000256" key="4">
    <source>
        <dbReference type="ARBA" id="ARBA00022982"/>
    </source>
</evidence>
<keyword evidence="3 7" id="KW-0812">Transmembrane</keyword>
<keyword evidence="5 7" id="KW-1133">Transmembrane helix</keyword>
<dbReference type="PANTHER" id="PTHR47797">
    <property type="entry name" value="DEHYDROGENASE, PUTATIVE (AFU_ORTHOLOGUE AFUA_8G05805)-RELATED"/>
    <property type="match status" value="1"/>
</dbReference>
<dbReference type="Gene3D" id="1.20.120.1770">
    <property type="match status" value="1"/>
</dbReference>
<dbReference type="InterPro" id="IPR006593">
    <property type="entry name" value="Cyt_b561/ferric_Rdtase_TM"/>
</dbReference>
<dbReference type="Proteomes" id="UP000799640">
    <property type="component" value="Unassembled WGS sequence"/>
</dbReference>
<dbReference type="CDD" id="cd08760">
    <property type="entry name" value="Cyt_b561_FRRS1_like"/>
    <property type="match status" value="1"/>
</dbReference>
<protein>
    <recommendedName>
        <fullName evidence="8">Cytochrome b561 domain-containing protein</fullName>
    </recommendedName>
</protein>
<evidence type="ECO:0000256" key="3">
    <source>
        <dbReference type="ARBA" id="ARBA00022692"/>
    </source>
</evidence>
<feature type="non-terminal residue" evidence="9">
    <location>
        <position position="1"/>
    </location>
</feature>
<evidence type="ECO:0000256" key="5">
    <source>
        <dbReference type="ARBA" id="ARBA00022989"/>
    </source>
</evidence>
<evidence type="ECO:0000259" key="8">
    <source>
        <dbReference type="PROSITE" id="PS50939"/>
    </source>
</evidence>
<evidence type="ECO:0000313" key="9">
    <source>
        <dbReference type="EMBL" id="KAF2398912.1"/>
    </source>
</evidence>
<gene>
    <name evidence="9" type="ORF">EJ06DRAFT_463661</name>
</gene>
<dbReference type="OrthoDB" id="19261at2759"/>
<dbReference type="PROSITE" id="PS50939">
    <property type="entry name" value="CYTOCHROME_B561"/>
    <property type="match status" value="1"/>
</dbReference>
<name>A0A6G1HSD5_9PEZI</name>
<reference evidence="9" key="1">
    <citation type="journal article" date="2020" name="Stud. Mycol.">
        <title>101 Dothideomycetes genomes: a test case for predicting lifestyles and emergence of pathogens.</title>
        <authorList>
            <person name="Haridas S."/>
            <person name="Albert R."/>
            <person name="Binder M."/>
            <person name="Bloem J."/>
            <person name="Labutti K."/>
            <person name="Salamov A."/>
            <person name="Andreopoulos B."/>
            <person name="Baker S."/>
            <person name="Barry K."/>
            <person name="Bills G."/>
            <person name="Bluhm B."/>
            <person name="Cannon C."/>
            <person name="Castanera R."/>
            <person name="Culley D."/>
            <person name="Daum C."/>
            <person name="Ezra D."/>
            <person name="Gonzalez J."/>
            <person name="Henrissat B."/>
            <person name="Kuo A."/>
            <person name="Liang C."/>
            <person name="Lipzen A."/>
            <person name="Lutzoni F."/>
            <person name="Magnuson J."/>
            <person name="Mondo S."/>
            <person name="Nolan M."/>
            <person name="Ohm R."/>
            <person name="Pangilinan J."/>
            <person name="Park H.-J."/>
            <person name="Ramirez L."/>
            <person name="Alfaro M."/>
            <person name="Sun H."/>
            <person name="Tritt A."/>
            <person name="Yoshinaga Y."/>
            <person name="Zwiers L.-H."/>
            <person name="Turgeon B."/>
            <person name="Goodwin S."/>
            <person name="Spatafora J."/>
            <person name="Crous P."/>
            <person name="Grigoriev I."/>
        </authorList>
    </citation>
    <scope>NUCLEOTIDE SEQUENCE</scope>
    <source>
        <strain evidence="9">CBS 262.69</strain>
    </source>
</reference>
<feature type="transmembrane region" description="Helical" evidence="7">
    <location>
        <begin position="64"/>
        <end position="90"/>
    </location>
</feature>
<keyword evidence="10" id="KW-1185">Reference proteome</keyword>
<evidence type="ECO:0000256" key="2">
    <source>
        <dbReference type="ARBA" id="ARBA00022448"/>
    </source>
</evidence>